<proteinExistence type="predicted"/>
<dbReference type="AlphaFoldDB" id="A0A517ZBT9"/>
<sequence>MPKACFVSDLHLFANRSRGDRHLESIREAAKRSHHCVLGGDIFDFKWSTLPSMRATVDAAVDWLHDLSVRVPDCSIHFLLGNHDYYHELIDRLPELSQDVPNFDWERFYLRLGDTMFLHGDVADRKMTAARLEQRRSRARHDQRGPLHNRAYDMVVRTHLHAILPHAVYPKGVVARRILAYLRDIGHGPEDGIRHVYFGHTHRAVNGFHHAGVKFHNGGAPIGRARFRVLHLDVAGNEVELGPHNGGD</sequence>
<dbReference type="Proteomes" id="UP000320496">
    <property type="component" value="Chromosome"/>
</dbReference>
<dbReference type="OrthoDB" id="247902at2"/>
<dbReference type="SUPFAM" id="SSF56300">
    <property type="entry name" value="Metallo-dependent phosphatases"/>
    <property type="match status" value="1"/>
</dbReference>
<dbReference type="InterPro" id="IPR029052">
    <property type="entry name" value="Metallo-depent_PP-like"/>
</dbReference>
<evidence type="ECO:0000313" key="3">
    <source>
        <dbReference type="Proteomes" id="UP000320496"/>
    </source>
</evidence>
<dbReference type="Pfam" id="PF00149">
    <property type="entry name" value="Metallophos"/>
    <property type="match status" value="1"/>
</dbReference>
<dbReference type="EMBL" id="CP036275">
    <property type="protein sequence ID" value="QDU39966.1"/>
    <property type="molecule type" value="Genomic_DNA"/>
</dbReference>
<protein>
    <recommendedName>
        <fullName evidence="1">Calcineurin-like phosphoesterase domain-containing protein</fullName>
    </recommendedName>
</protein>
<dbReference type="Gene3D" id="3.60.21.10">
    <property type="match status" value="1"/>
</dbReference>
<keyword evidence="3" id="KW-1185">Reference proteome</keyword>
<reference evidence="2 3" key="1">
    <citation type="submission" date="2019-02" db="EMBL/GenBank/DDBJ databases">
        <title>Deep-cultivation of Planctomycetes and their phenomic and genomic characterization uncovers novel biology.</title>
        <authorList>
            <person name="Wiegand S."/>
            <person name="Jogler M."/>
            <person name="Boedeker C."/>
            <person name="Pinto D."/>
            <person name="Vollmers J."/>
            <person name="Rivas-Marin E."/>
            <person name="Kohn T."/>
            <person name="Peeters S.H."/>
            <person name="Heuer A."/>
            <person name="Rast P."/>
            <person name="Oberbeckmann S."/>
            <person name="Bunk B."/>
            <person name="Jeske O."/>
            <person name="Meyerdierks A."/>
            <person name="Storesund J.E."/>
            <person name="Kallscheuer N."/>
            <person name="Luecker S."/>
            <person name="Lage O.M."/>
            <person name="Pohl T."/>
            <person name="Merkel B.J."/>
            <person name="Hornburger P."/>
            <person name="Mueller R.-W."/>
            <person name="Bruemmer F."/>
            <person name="Labrenz M."/>
            <person name="Spormann A.M."/>
            <person name="Op den Camp H."/>
            <person name="Overmann J."/>
            <person name="Amann R."/>
            <person name="Jetten M.S.M."/>
            <person name="Mascher T."/>
            <person name="Medema M.H."/>
            <person name="Devos D.P."/>
            <person name="Kaster A.-K."/>
            <person name="Ovreas L."/>
            <person name="Rohde M."/>
            <person name="Galperin M.Y."/>
            <person name="Jogler C."/>
        </authorList>
    </citation>
    <scope>NUCLEOTIDE SEQUENCE [LARGE SCALE GENOMIC DNA]</scope>
    <source>
        <strain evidence="2 3">Mal4</strain>
    </source>
</reference>
<feature type="domain" description="Calcineurin-like phosphoesterase" evidence="1">
    <location>
        <begin position="5"/>
        <end position="203"/>
    </location>
</feature>
<organism evidence="2 3">
    <name type="scientific">Maioricimonas rarisocia</name>
    <dbReference type="NCBI Taxonomy" id="2528026"/>
    <lineage>
        <taxon>Bacteria</taxon>
        <taxon>Pseudomonadati</taxon>
        <taxon>Planctomycetota</taxon>
        <taxon>Planctomycetia</taxon>
        <taxon>Planctomycetales</taxon>
        <taxon>Planctomycetaceae</taxon>
        <taxon>Maioricimonas</taxon>
    </lineage>
</organism>
<name>A0A517ZBT9_9PLAN</name>
<evidence type="ECO:0000259" key="1">
    <source>
        <dbReference type="Pfam" id="PF00149"/>
    </source>
</evidence>
<gene>
    <name evidence="2" type="ORF">Mal4_43200</name>
</gene>
<dbReference type="InterPro" id="IPR004843">
    <property type="entry name" value="Calcineurin-like_PHP"/>
</dbReference>
<dbReference type="KEGG" id="mri:Mal4_43200"/>
<evidence type="ECO:0000313" key="2">
    <source>
        <dbReference type="EMBL" id="QDU39966.1"/>
    </source>
</evidence>
<accession>A0A517ZBT9</accession>
<dbReference type="GO" id="GO:0016787">
    <property type="term" value="F:hydrolase activity"/>
    <property type="evidence" value="ECO:0007669"/>
    <property type="project" value="InterPro"/>
</dbReference>
<dbReference type="RefSeq" id="WP_145371094.1">
    <property type="nucleotide sequence ID" value="NZ_CP036275.1"/>
</dbReference>